<keyword evidence="2" id="KW-1133">Transmembrane helix</keyword>
<proteinExistence type="predicted"/>
<gene>
    <name evidence="4" type="ORF">K504DRAFT_459420</name>
</gene>
<organism evidence="4 5">
    <name type="scientific">Pleomassaria siparia CBS 279.74</name>
    <dbReference type="NCBI Taxonomy" id="1314801"/>
    <lineage>
        <taxon>Eukaryota</taxon>
        <taxon>Fungi</taxon>
        <taxon>Dikarya</taxon>
        <taxon>Ascomycota</taxon>
        <taxon>Pezizomycotina</taxon>
        <taxon>Dothideomycetes</taxon>
        <taxon>Pleosporomycetidae</taxon>
        <taxon>Pleosporales</taxon>
        <taxon>Pleomassariaceae</taxon>
        <taxon>Pleomassaria</taxon>
    </lineage>
</organism>
<feature type="chain" id="PRO_5026107352" description="Extracellular membrane protein CFEM domain-containing protein" evidence="3">
    <location>
        <begin position="28"/>
        <end position="279"/>
    </location>
</feature>
<evidence type="ECO:0000256" key="2">
    <source>
        <dbReference type="SAM" id="Phobius"/>
    </source>
</evidence>
<sequence>MSFSTFHSASWHLFVFTLVCVLQITNAQIGTMTQDLTTLAAFPLQKACAQSCFVTTGFCPEDILGSKIGCAVHTDCFDSGWQAKNDCYCRQDLQNDALGFLSSCVSKGCRQGDVAIDASTAGSLYVQYCRHKGYPAPTEPATIAAQTTGPPGGATKTTGGISSGPTDSTTQTSSSKPSALSMQAIIGIAVGGLVGLTLLASGLNRLRKRSHRSHMQHPQQPQVSQQPAMYPPNYYHEPYYPQPSAASEVGPDDSVSMVGGPARPAPTLVSHAPMNRPGW</sequence>
<dbReference type="EMBL" id="MU005775">
    <property type="protein sequence ID" value="KAF2706978.1"/>
    <property type="molecule type" value="Genomic_DNA"/>
</dbReference>
<feature type="transmembrane region" description="Helical" evidence="2">
    <location>
        <begin position="180"/>
        <end position="203"/>
    </location>
</feature>
<reference evidence="4" key="1">
    <citation type="journal article" date="2020" name="Stud. Mycol.">
        <title>101 Dothideomycetes genomes: a test case for predicting lifestyles and emergence of pathogens.</title>
        <authorList>
            <person name="Haridas S."/>
            <person name="Albert R."/>
            <person name="Binder M."/>
            <person name="Bloem J."/>
            <person name="Labutti K."/>
            <person name="Salamov A."/>
            <person name="Andreopoulos B."/>
            <person name="Baker S."/>
            <person name="Barry K."/>
            <person name="Bills G."/>
            <person name="Bluhm B."/>
            <person name="Cannon C."/>
            <person name="Castanera R."/>
            <person name="Culley D."/>
            <person name="Daum C."/>
            <person name="Ezra D."/>
            <person name="Gonzalez J."/>
            <person name="Henrissat B."/>
            <person name="Kuo A."/>
            <person name="Liang C."/>
            <person name="Lipzen A."/>
            <person name="Lutzoni F."/>
            <person name="Magnuson J."/>
            <person name="Mondo S."/>
            <person name="Nolan M."/>
            <person name="Ohm R."/>
            <person name="Pangilinan J."/>
            <person name="Park H.-J."/>
            <person name="Ramirez L."/>
            <person name="Alfaro M."/>
            <person name="Sun H."/>
            <person name="Tritt A."/>
            <person name="Yoshinaga Y."/>
            <person name="Zwiers L.-H."/>
            <person name="Turgeon B."/>
            <person name="Goodwin S."/>
            <person name="Spatafora J."/>
            <person name="Crous P."/>
            <person name="Grigoriev I."/>
        </authorList>
    </citation>
    <scope>NUCLEOTIDE SEQUENCE</scope>
    <source>
        <strain evidence="4">CBS 279.74</strain>
    </source>
</reference>
<evidence type="ECO:0000256" key="3">
    <source>
        <dbReference type="SAM" id="SignalP"/>
    </source>
</evidence>
<name>A0A6G1K2E9_9PLEO</name>
<keyword evidence="5" id="KW-1185">Reference proteome</keyword>
<keyword evidence="2" id="KW-0472">Membrane</keyword>
<evidence type="ECO:0000256" key="1">
    <source>
        <dbReference type="SAM" id="MobiDB-lite"/>
    </source>
</evidence>
<protein>
    <recommendedName>
        <fullName evidence="6">Extracellular membrane protein CFEM domain-containing protein</fullName>
    </recommendedName>
</protein>
<accession>A0A6G1K2E9</accession>
<dbReference type="OrthoDB" id="5421290at2759"/>
<feature type="region of interest" description="Disordered" evidence="1">
    <location>
        <begin position="239"/>
        <end position="279"/>
    </location>
</feature>
<keyword evidence="2" id="KW-0812">Transmembrane</keyword>
<dbReference type="Proteomes" id="UP000799428">
    <property type="component" value="Unassembled WGS sequence"/>
</dbReference>
<feature type="signal peptide" evidence="3">
    <location>
        <begin position="1"/>
        <end position="27"/>
    </location>
</feature>
<feature type="compositionally biased region" description="Polar residues" evidence="1">
    <location>
        <begin position="163"/>
        <end position="176"/>
    </location>
</feature>
<evidence type="ECO:0008006" key="6">
    <source>
        <dbReference type="Google" id="ProtNLM"/>
    </source>
</evidence>
<dbReference type="AlphaFoldDB" id="A0A6G1K2E9"/>
<evidence type="ECO:0000313" key="4">
    <source>
        <dbReference type="EMBL" id="KAF2706978.1"/>
    </source>
</evidence>
<feature type="region of interest" description="Disordered" evidence="1">
    <location>
        <begin position="140"/>
        <end position="176"/>
    </location>
</feature>
<feature type="compositionally biased region" description="Low complexity" evidence="1">
    <location>
        <begin position="140"/>
        <end position="160"/>
    </location>
</feature>
<evidence type="ECO:0000313" key="5">
    <source>
        <dbReference type="Proteomes" id="UP000799428"/>
    </source>
</evidence>
<keyword evidence="3" id="KW-0732">Signal</keyword>